<name>A0A819SXE9_9BILA</name>
<accession>A0A819SXE9</accession>
<reference evidence="1" key="1">
    <citation type="submission" date="2021-02" db="EMBL/GenBank/DDBJ databases">
        <authorList>
            <person name="Nowell W R."/>
        </authorList>
    </citation>
    <scope>NUCLEOTIDE SEQUENCE</scope>
</reference>
<dbReference type="AlphaFoldDB" id="A0A819SXE9"/>
<comment type="caution">
    <text evidence="1">The sequence shown here is derived from an EMBL/GenBank/DDBJ whole genome shotgun (WGS) entry which is preliminary data.</text>
</comment>
<dbReference type="EMBL" id="CAJOAZ010004651">
    <property type="protein sequence ID" value="CAF4069493.1"/>
    <property type="molecule type" value="Genomic_DNA"/>
</dbReference>
<gene>
    <name evidence="1" type="ORF">OXD698_LOCUS33632</name>
</gene>
<protein>
    <submittedName>
        <fullName evidence="1">Uncharacterized protein</fullName>
    </submittedName>
</protein>
<proteinExistence type="predicted"/>
<evidence type="ECO:0000313" key="2">
    <source>
        <dbReference type="Proteomes" id="UP000663844"/>
    </source>
</evidence>
<evidence type="ECO:0000313" key="1">
    <source>
        <dbReference type="EMBL" id="CAF4069493.1"/>
    </source>
</evidence>
<dbReference type="Proteomes" id="UP000663844">
    <property type="component" value="Unassembled WGS sequence"/>
</dbReference>
<organism evidence="1 2">
    <name type="scientific">Adineta steineri</name>
    <dbReference type="NCBI Taxonomy" id="433720"/>
    <lineage>
        <taxon>Eukaryota</taxon>
        <taxon>Metazoa</taxon>
        <taxon>Spiralia</taxon>
        <taxon>Gnathifera</taxon>
        <taxon>Rotifera</taxon>
        <taxon>Eurotatoria</taxon>
        <taxon>Bdelloidea</taxon>
        <taxon>Adinetida</taxon>
        <taxon>Adinetidae</taxon>
        <taxon>Adineta</taxon>
    </lineage>
</organism>
<sequence>MVLGMIFFQNLTHQCLDSSLYHFLLSLKCISKDRLVDGYNDYYYYKEDELFNTCQSNLNKCLSMIAVNDGKKDCQNRGDVFINRAPYSIHLDGFEAFYAFYDLNYRFDQF</sequence>